<feature type="chain" id="PRO_5040320912" description="Peptidase C1A papain C-terminal domain-containing protein" evidence="1">
    <location>
        <begin position="24"/>
        <end position="370"/>
    </location>
</feature>
<dbReference type="AlphaFoldDB" id="A0A9P0ALS2"/>
<keyword evidence="1" id="KW-0732">Signal</keyword>
<name>A0A9P0ALS2_BEMTA</name>
<feature type="signal peptide" evidence="1">
    <location>
        <begin position="1"/>
        <end position="23"/>
    </location>
</feature>
<dbReference type="Gene3D" id="3.90.70.10">
    <property type="entry name" value="Cysteine proteinases"/>
    <property type="match status" value="1"/>
</dbReference>
<keyword evidence="4" id="KW-1185">Reference proteome</keyword>
<dbReference type="EMBL" id="OU963868">
    <property type="protein sequence ID" value="CAH0393449.1"/>
    <property type="molecule type" value="Genomic_DNA"/>
</dbReference>
<feature type="domain" description="Peptidase C1A papain C-terminal" evidence="2">
    <location>
        <begin position="97"/>
        <end position="357"/>
    </location>
</feature>
<proteinExistence type="predicted"/>
<evidence type="ECO:0000259" key="2">
    <source>
        <dbReference type="SMART" id="SM00645"/>
    </source>
</evidence>
<dbReference type="GO" id="GO:0008234">
    <property type="term" value="F:cysteine-type peptidase activity"/>
    <property type="evidence" value="ECO:0007669"/>
    <property type="project" value="InterPro"/>
</dbReference>
<evidence type="ECO:0000256" key="1">
    <source>
        <dbReference type="SAM" id="SignalP"/>
    </source>
</evidence>
<dbReference type="SMART" id="SM00645">
    <property type="entry name" value="Pept_C1"/>
    <property type="match status" value="1"/>
</dbReference>
<reference evidence="3" key="1">
    <citation type="submission" date="2021-12" db="EMBL/GenBank/DDBJ databases">
        <authorList>
            <person name="King R."/>
        </authorList>
    </citation>
    <scope>NUCLEOTIDE SEQUENCE</scope>
</reference>
<dbReference type="InterPro" id="IPR038765">
    <property type="entry name" value="Papain-like_cys_pep_sf"/>
</dbReference>
<evidence type="ECO:0000313" key="3">
    <source>
        <dbReference type="EMBL" id="CAH0393449.1"/>
    </source>
</evidence>
<accession>A0A9P0ALS2</accession>
<dbReference type="SUPFAM" id="SSF54001">
    <property type="entry name" value="Cysteine proteinases"/>
    <property type="match status" value="1"/>
</dbReference>
<gene>
    <name evidence="3" type="ORF">BEMITA_LOCUS11851</name>
</gene>
<protein>
    <recommendedName>
        <fullName evidence="2">Peptidase C1A papain C-terminal domain-containing protein</fullName>
    </recommendedName>
</protein>
<dbReference type="Proteomes" id="UP001152759">
    <property type="component" value="Chromosome 7"/>
</dbReference>
<dbReference type="InterPro" id="IPR000668">
    <property type="entry name" value="Peptidase_C1A_C"/>
</dbReference>
<dbReference type="Pfam" id="PF00112">
    <property type="entry name" value="Peptidase_C1"/>
    <property type="match status" value="1"/>
</dbReference>
<evidence type="ECO:0000313" key="4">
    <source>
        <dbReference type="Proteomes" id="UP001152759"/>
    </source>
</evidence>
<sequence>MESLKMWTLMPILFFMLLTSSYGMDSISQLLRTHPTWSFELRSVESLVQDGMKQLRNAHAEFDIPEDMLRRKIENYVRPGETHVVFKTGDPKWPERVPQSFDARDHFKDCAHLIGDIEDEGPCYNDVHVTVASVATDRYCIYTNGTFKGRLSSEYLTGCYSLCTNFQTIYHTWDQVVEFGLPSGGKYSSNEGCLPYGHEPCKHTVTHYTGNQMTSTERSLNGKTGSLKLCDEYTAFDHDCPAKCSNSKYPIPLKDDFKRMTTHYQLPGSEYLIKSEIYMNGPVSTDIFLYDDFFNHKGGFYNKTSDAEFVKSDKFVKLIGWGEETDGKRYWLAVNSWAGWGNDNKVFKFPRGVNFLWSEWFVTCGVYDPL</sequence>
<dbReference type="GO" id="GO:0006508">
    <property type="term" value="P:proteolysis"/>
    <property type="evidence" value="ECO:0007669"/>
    <property type="project" value="InterPro"/>
</dbReference>
<organism evidence="3 4">
    <name type="scientific">Bemisia tabaci</name>
    <name type="common">Sweetpotato whitefly</name>
    <name type="synonym">Aleurodes tabaci</name>
    <dbReference type="NCBI Taxonomy" id="7038"/>
    <lineage>
        <taxon>Eukaryota</taxon>
        <taxon>Metazoa</taxon>
        <taxon>Ecdysozoa</taxon>
        <taxon>Arthropoda</taxon>
        <taxon>Hexapoda</taxon>
        <taxon>Insecta</taxon>
        <taxon>Pterygota</taxon>
        <taxon>Neoptera</taxon>
        <taxon>Paraneoptera</taxon>
        <taxon>Hemiptera</taxon>
        <taxon>Sternorrhyncha</taxon>
        <taxon>Aleyrodoidea</taxon>
        <taxon>Aleyrodidae</taxon>
        <taxon>Aleyrodinae</taxon>
        <taxon>Bemisia</taxon>
    </lineage>
</organism>